<feature type="region of interest" description="Disordered" evidence="1">
    <location>
        <begin position="1"/>
        <end position="46"/>
    </location>
</feature>
<comment type="caution">
    <text evidence="2">The sequence shown here is derived from an EMBL/GenBank/DDBJ whole genome shotgun (WGS) entry which is preliminary data.</text>
</comment>
<gene>
    <name evidence="2" type="ORF">HanXRQr2_Chr03g0100351</name>
</gene>
<dbReference type="AlphaFoldDB" id="A0A9K3NUY4"/>
<evidence type="ECO:0000313" key="3">
    <source>
        <dbReference type="Proteomes" id="UP000215914"/>
    </source>
</evidence>
<reference evidence="2" key="2">
    <citation type="submission" date="2020-06" db="EMBL/GenBank/DDBJ databases">
        <title>Helianthus annuus Genome sequencing and assembly Release 2.</title>
        <authorList>
            <person name="Gouzy J."/>
            <person name="Langlade N."/>
            <person name="Munos S."/>
        </authorList>
    </citation>
    <scope>NUCLEOTIDE SEQUENCE</scope>
    <source>
        <tissue evidence="2">Leaves</tissue>
    </source>
</reference>
<dbReference type="EMBL" id="MNCJ02000318">
    <property type="protein sequence ID" value="KAF5813589.1"/>
    <property type="molecule type" value="Genomic_DNA"/>
</dbReference>
<feature type="compositionally biased region" description="Basic and acidic residues" evidence="1">
    <location>
        <begin position="1"/>
        <end position="39"/>
    </location>
</feature>
<keyword evidence="3" id="KW-1185">Reference proteome</keyword>
<accession>A0A9K3NUY4</accession>
<name>A0A9K3NUY4_HELAN</name>
<proteinExistence type="predicted"/>
<sequence length="81" mass="9277">MFQARERDKLMRETVRERSDDRERKTREPMKERSADGARRRLRRSSAAAVDSGQLASLVSLGSDSVSVWVGSSLVKIRVNW</sequence>
<protein>
    <submittedName>
        <fullName evidence="2">Uncharacterized protein</fullName>
    </submittedName>
</protein>
<organism evidence="2 3">
    <name type="scientific">Helianthus annuus</name>
    <name type="common">Common sunflower</name>
    <dbReference type="NCBI Taxonomy" id="4232"/>
    <lineage>
        <taxon>Eukaryota</taxon>
        <taxon>Viridiplantae</taxon>
        <taxon>Streptophyta</taxon>
        <taxon>Embryophyta</taxon>
        <taxon>Tracheophyta</taxon>
        <taxon>Spermatophyta</taxon>
        <taxon>Magnoliopsida</taxon>
        <taxon>eudicotyledons</taxon>
        <taxon>Gunneridae</taxon>
        <taxon>Pentapetalae</taxon>
        <taxon>asterids</taxon>
        <taxon>campanulids</taxon>
        <taxon>Asterales</taxon>
        <taxon>Asteraceae</taxon>
        <taxon>Asteroideae</taxon>
        <taxon>Heliantheae alliance</taxon>
        <taxon>Heliantheae</taxon>
        <taxon>Helianthus</taxon>
    </lineage>
</organism>
<dbReference type="Proteomes" id="UP000215914">
    <property type="component" value="Unassembled WGS sequence"/>
</dbReference>
<evidence type="ECO:0000313" key="2">
    <source>
        <dbReference type="EMBL" id="KAF5813589.1"/>
    </source>
</evidence>
<reference evidence="2" key="1">
    <citation type="journal article" date="2017" name="Nature">
        <title>The sunflower genome provides insights into oil metabolism, flowering and Asterid evolution.</title>
        <authorList>
            <person name="Badouin H."/>
            <person name="Gouzy J."/>
            <person name="Grassa C.J."/>
            <person name="Murat F."/>
            <person name="Staton S.E."/>
            <person name="Cottret L."/>
            <person name="Lelandais-Briere C."/>
            <person name="Owens G.L."/>
            <person name="Carrere S."/>
            <person name="Mayjonade B."/>
            <person name="Legrand L."/>
            <person name="Gill N."/>
            <person name="Kane N.C."/>
            <person name="Bowers J.E."/>
            <person name="Hubner S."/>
            <person name="Bellec A."/>
            <person name="Berard A."/>
            <person name="Berges H."/>
            <person name="Blanchet N."/>
            <person name="Boniface M.C."/>
            <person name="Brunel D."/>
            <person name="Catrice O."/>
            <person name="Chaidir N."/>
            <person name="Claudel C."/>
            <person name="Donnadieu C."/>
            <person name="Faraut T."/>
            <person name="Fievet G."/>
            <person name="Helmstetter N."/>
            <person name="King M."/>
            <person name="Knapp S.J."/>
            <person name="Lai Z."/>
            <person name="Le Paslier M.C."/>
            <person name="Lippi Y."/>
            <person name="Lorenzon L."/>
            <person name="Mandel J.R."/>
            <person name="Marage G."/>
            <person name="Marchand G."/>
            <person name="Marquand E."/>
            <person name="Bret-Mestries E."/>
            <person name="Morien E."/>
            <person name="Nambeesan S."/>
            <person name="Nguyen T."/>
            <person name="Pegot-Espagnet P."/>
            <person name="Pouilly N."/>
            <person name="Raftis F."/>
            <person name="Sallet E."/>
            <person name="Schiex T."/>
            <person name="Thomas J."/>
            <person name="Vandecasteele C."/>
            <person name="Vares D."/>
            <person name="Vear F."/>
            <person name="Vautrin S."/>
            <person name="Crespi M."/>
            <person name="Mangin B."/>
            <person name="Burke J.M."/>
            <person name="Salse J."/>
            <person name="Munos S."/>
            <person name="Vincourt P."/>
            <person name="Rieseberg L.H."/>
            <person name="Langlade N.B."/>
        </authorList>
    </citation>
    <scope>NUCLEOTIDE SEQUENCE</scope>
    <source>
        <tissue evidence="2">Leaves</tissue>
    </source>
</reference>
<evidence type="ECO:0000256" key="1">
    <source>
        <dbReference type="SAM" id="MobiDB-lite"/>
    </source>
</evidence>
<dbReference type="Gramene" id="mRNA:HanXRQr2_Chr03g0100351">
    <property type="protein sequence ID" value="mRNA:HanXRQr2_Chr03g0100351"/>
    <property type="gene ID" value="HanXRQr2_Chr03g0100351"/>
</dbReference>